<keyword evidence="1" id="KW-0472">Membrane</keyword>
<dbReference type="PANTHER" id="PTHR37308:SF1">
    <property type="entry name" value="POLYPRENYL-PHOSPHATE TRANSPORTER"/>
    <property type="match status" value="1"/>
</dbReference>
<dbReference type="PANTHER" id="PTHR37308">
    <property type="entry name" value="INTEGRAL MEMBRANE PROTEIN"/>
    <property type="match status" value="1"/>
</dbReference>
<dbReference type="Pfam" id="PF04018">
    <property type="entry name" value="VCA0040-like"/>
    <property type="match status" value="1"/>
</dbReference>
<comment type="caution">
    <text evidence="2">The sequence shown here is derived from an EMBL/GenBank/DDBJ whole genome shotgun (WGS) entry which is preliminary data.</text>
</comment>
<evidence type="ECO:0008006" key="4">
    <source>
        <dbReference type="Google" id="ProtNLM"/>
    </source>
</evidence>
<keyword evidence="1" id="KW-0812">Transmembrane</keyword>
<proteinExistence type="predicted"/>
<dbReference type="Proteomes" id="UP000216339">
    <property type="component" value="Unassembled WGS sequence"/>
</dbReference>
<keyword evidence="1" id="KW-1133">Transmembrane helix</keyword>
<organism evidence="2 3">
    <name type="scientific">Rubrivirga marina</name>
    <dbReference type="NCBI Taxonomy" id="1196024"/>
    <lineage>
        <taxon>Bacteria</taxon>
        <taxon>Pseudomonadati</taxon>
        <taxon>Rhodothermota</taxon>
        <taxon>Rhodothermia</taxon>
        <taxon>Rhodothermales</taxon>
        <taxon>Rubricoccaceae</taxon>
        <taxon>Rubrivirga</taxon>
    </lineage>
</organism>
<feature type="transmembrane region" description="Helical" evidence="1">
    <location>
        <begin position="71"/>
        <end position="94"/>
    </location>
</feature>
<reference evidence="2 3" key="1">
    <citation type="submission" date="2016-11" db="EMBL/GenBank/DDBJ databases">
        <title>Study of marine rhodopsin-containing bacteria.</title>
        <authorList>
            <person name="Yoshizawa S."/>
            <person name="Kumagai Y."/>
            <person name="Kogure K."/>
        </authorList>
    </citation>
    <scope>NUCLEOTIDE SEQUENCE [LARGE SCALE GENOMIC DNA]</scope>
    <source>
        <strain evidence="2 3">SAORIC-28</strain>
    </source>
</reference>
<dbReference type="InterPro" id="IPR007163">
    <property type="entry name" value="VCA0040-like"/>
</dbReference>
<dbReference type="AlphaFoldDB" id="A0A271IVD2"/>
<evidence type="ECO:0000256" key="1">
    <source>
        <dbReference type="SAM" id="Phobius"/>
    </source>
</evidence>
<feature type="transmembrane region" description="Helical" evidence="1">
    <location>
        <begin position="159"/>
        <end position="191"/>
    </location>
</feature>
<feature type="transmembrane region" description="Helical" evidence="1">
    <location>
        <begin position="106"/>
        <end position="122"/>
    </location>
</feature>
<gene>
    <name evidence="2" type="ORF">BSZ37_01490</name>
</gene>
<dbReference type="EMBL" id="MQWD01000001">
    <property type="protein sequence ID" value="PAP75206.1"/>
    <property type="molecule type" value="Genomic_DNA"/>
</dbReference>
<protein>
    <recommendedName>
        <fullName evidence="4">DUF368 domain-containing protein</fullName>
    </recommendedName>
</protein>
<accession>A0A271IVD2</accession>
<feature type="transmembrane region" description="Helical" evidence="1">
    <location>
        <begin position="265"/>
        <end position="289"/>
    </location>
</feature>
<evidence type="ECO:0000313" key="3">
    <source>
        <dbReference type="Proteomes" id="UP000216339"/>
    </source>
</evidence>
<feature type="transmembrane region" description="Helical" evidence="1">
    <location>
        <begin position="134"/>
        <end position="153"/>
    </location>
</feature>
<keyword evidence="3" id="KW-1185">Reference proteome</keyword>
<name>A0A271IVD2_9BACT</name>
<dbReference type="RefSeq" id="WP_218830360.1">
    <property type="nucleotide sequence ID" value="NZ_MQWD01000001.1"/>
</dbReference>
<feature type="transmembrane region" description="Helical" evidence="1">
    <location>
        <begin position="203"/>
        <end position="228"/>
    </location>
</feature>
<sequence length="318" mass="33590">MPRSGLRHAPLHFAQGLLMGAADVVPGVSGGTMALIVGIYERLIESVREGLAAPAFLVAGRIGDVKRSLAAVDWGLVVPLGVGVLTALVAASGVIPDLLEAYPERSRGLFFGLIVASIYIPWQALDRHSWREAVTALVAAIAAFILVGLPALAPATDPGWIRIFLSASVAICAMILPGVSGSFLLLALGMYEVTLEALHDRDLGYVAIFALGALVGLGLFSRLLTWLLAEKSDLTMAALIGLMAGSLRALWPWQTETREMLAPTGDVPAVVGLMVLGLAIVAVLLWVAARFVQPPEVAEAAEEQARDLEAREDARHPD</sequence>
<evidence type="ECO:0000313" key="2">
    <source>
        <dbReference type="EMBL" id="PAP75206.1"/>
    </source>
</evidence>